<reference evidence="1" key="1">
    <citation type="submission" date="2021-06" db="EMBL/GenBank/DDBJ databases">
        <authorList>
            <person name="Kallberg Y."/>
            <person name="Tangrot J."/>
            <person name="Rosling A."/>
        </authorList>
    </citation>
    <scope>NUCLEOTIDE SEQUENCE</scope>
    <source>
        <strain evidence="1">BR232B</strain>
    </source>
</reference>
<keyword evidence="2" id="KW-1185">Reference proteome</keyword>
<proteinExistence type="predicted"/>
<organism evidence="1 2">
    <name type="scientific">Paraglomus brasilianum</name>
    <dbReference type="NCBI Taxonomy" id="144538"/>
    <lineage>
        <taxon>Eukaryota</taxon>
        <taxon>Fungi</taxon>
        <taxon>Fungi incertae sedis</taxon>
        <taxon>Mucoromycota</taxon>
        <taxon>Glomeromycotina</taxon>
        <taxon>Glomeromycetes</taxon>
        <taxon>Paraglomerales</taxon>
        <taxon>Paraglomeraceae</taxon>
        <taxon>Paraglomus</taxon>
    </lineage>
</organism>
<evidence type="ECO:0000313" key="2">
    <source>
        <dbReference type="Proteomes" id="UP000789739"/>
    </source>
</evidence>
<evidence type="ECO:0000313" key="1">
    <source>
        <dbReference type="EMBL" id="CAG8529227.1"/>
    </source>
</evidence>
<dbReference type="Proteomes" id="UP000789739">
    <property type="component" value="Unassembled WGS sequence"/>
</dbReference>
<name>A0A9N9FFD3_9GLOM</name>
<dbReference type="EMBL" id="CAJVPI010000393">
    <property type="protein sequence ID" value="CAG8529227.1"/>
    <property type="molecule type" value="Genomic_DNA"/>
</dbReference>
<gene>
    <name evidence="1" type="ORF">PBRASI_LOCUS4024</name>
</gene>
<accession>A0A9N9FFD3</accession>
<sequence length="321" mass="37024">MISTRRIRRKQQPKRTNATWPQSRVYYEYDTLEYDTSRAYVSVLTVSEIQTVLANSTQSSITFDIVLFERKRVDNEDIVPTSSSTNKKTRISIPEEKIVRREKPTEVPYEDLDEWAQFFEHDYLLDPIPVPLMRFGKRKTTSNISSVKTFTASSSRKAKRRDLSTMTKKKAGKIVWRGRPVKSSRPILTVKPRRGRVASPDAFDNSEDGEVFEFTDAFEVADAFEVTEAFEVADAFEEEVETPEAVNTTKVAETTEPLTPIITQQVESQNREIAALREHLAYVEKDHALTKRAVDIDRSEIELIRKRVDDIETGRKRHKTD</sequence>
<dbReference type="AlphaFoldDB" id="A0A9N9FFD3"/>
<comment type="caution">
    <text evidence="1">The sequence shown here is derived from an EMBL/GenBank/DDBJ whole genome shotgun (WGS) entry which is preliminary data.</text>
</comment>
<protein>
    <submittedName>
        <fullName evidence="1">11136_t:CDS:1</fullName>
    </submittedName>
</protein>